<gene>
    <name evidence="1" type="ORF">SAMN04489868_10927</name>
</gene>
<protein>
    <submittedName>
        <fullName evidence="1">Uncharacterized protein</fullName>
    </submittedName>
</protein>
<dbReference type="EMBL" id="FOQE01000009">
    <property type="protein sequence ID" value="SFH65283.1"/>
    <property type="molecule type" value="Genomic_DNA"/>
</dbReference>
<dbReference type="AlphaFoldDB" id="A0A1I3BST1"/>
<dbReference type="RefSeq" id="WP_092091857.1">
    <property type="nucleotide sequence ID" value="NZ_FOQE01000009.1"/>
</dbReference>
<dbReference type="OrthoDB" id="2199289at2"/>
<proteinExistence type="predicted"/>
<name>A0A1I3BST1_9LACT</name>
<dbReference type="Proteomes" id="UP000198668">
    <property type="component" value="Unassembled WGS sequence"/>
</dbReference>
<evidence type="ECO:0000313" key="1">
    <source>
        <dbReference type="EMBL" id="SFH65283.1"/>
    </source>
</evidence>
<accession>A0A1I3BST1</accession>
<organism evidence="1 2">
    <name type="scientific">Pisciglobus halotolerans</name>
    <dbReference type="NCBI Taxonomy" id="745365"/>
    <lineage>
        <taxon>Bacteria</taxon>
        <taxon>Bacillati</taxon>
        <taxon>Bacillota</taxon>
        <taxon>Bacilli</taxon>
        <taxon>Lactobacillales</taxon>
        <taxon>Carnobacteriaceae</taxon>
    </lineage>
</organism>
<keyword evidence="2" id="KW-1185">Reference proteome</keyword>
<evidence type="ECO:0000313" key="2">
    <source>
        <dbReference type="Proteomes" id="UP000198668"/>
    </source>
</evidence>
<reference evidence="1 2" key="1">
    <citation type="submission" date="2016-10" db="EMBL/GenBank/DDBJ databases">
        <authorList>
            <person name="de Groot N.N."/>
        </authorList>
    </citation>
    <scope>NUCLEOTIDE SEQUENCE [LARGE SCALE GENOMIC DNA]</scope>
    <source>
        <strain evidence="1 2">DSM 27630</strain>
    </source>
</reference>
<sequence length="256" mass="29443">MQNHRIFQELGARKLMEEQLVRSLKEGLPPFVTLTAYNLSRAGISFYGLLARRQENKPTNWLTIRLADHPLWLLEAQQVSIEFGNPADLLGITAKVQQFFQDPQAEDDFYDLLPLEIAVLQFLDECQKQGLIWAVRLPEAIFAGHKKFPLDLKNDFMKADLFLGDRNNLNNFLLPVEAKSFQAALAVLFGKNLLFSQFSRGRLLRLLPTNQWIQPIIKQRTTGDHGWEKQLTDQYGEQLIAAYEKAKQGRDSNFLL</sequence>